<keyword evidence="3" id="KW-0436">Ligase</keyword>
<dbReference type="Gene3D" id="3.30.930.10">
    <property type="entry name" value="Bira Bifunctional Protein, Domain 2"/>
    <property type="match status" value="1"/>
</dbReference>
<feature type="binding site" evidence="1">
    <location>
        <position position="123"/>
    </location>
    <ligand>
        <name>L-histidine</name>
        <dbReference type="ChEBI" id="CHEBI:57595"/>
    </ligand>
</feature>
<dbReference type="EMBL" id="CP002690">
    <property type="protein sequence ID" value="AEE14333.1"/>
    <property type="molecule type" value="Genomic_DNA"/>
</dbReference>
<dbReference type="eggNOG" id="COG0124">
    <property type="taxonomic scope" value="Bacteria"/>
</dbReference>
<dbReference type="PANTHER" id="PTHR43707">
    <property type="entry name" value="HISTIDYL-TRNA SYNTHETASE"/>
    <property type="match status" value="1"/>
</dbReference>
<proteinExistence type="predicted"/>
<keyword evidence="4" id="KW-1185">Reference proteome</keyword>
<evidence type="ECO:0000313" key="3">
    <source>
        <dbReference type="EMBL" id="AEE14333.1"/>
    </source>
</evidence>
<dbReference type="InterPro" id="IPR041715">
    <property type="entry name" value="HisRS-like_core"/>
</dbReference>
<evidence type="ECO:0000259" key="2">
    <source>
        <dbReference type="Pfam" id="PF13393"/>
    </source>
</evidence>
<sequence length="406" mass="46352">MIVNNSLSGSVDMLPEEVLCRNSIEEKIKSFWEKNGFVMVSIPVLENWDKLQVALDEKLIEKTIRFIDRFGGVSVLSPDLTVSIARMVSARKRSSPFPLKYFYLSDVFRVTSEHSVIRQCGVEIIGADKQSLADVELAVLIFMTLKEIGFNEIYLEIGNFEILKELLDLDMLKSYKKNLLEAFLKKDWVTLNCIANEIKDFKISNFIRNLPKLSGTPDEVFSKINLIPEFLHPSVKNLEKISNEIKNAGVKHYINLSLINEISYYTGFIFQVFVPGSPNSIGGGGRYDDLYSLFGFDCPSSGFGIDLDKIYEILKANYLKPINIDVLLSFNDDIPLHWVWNLAASYRDQGIRVEIDLKSRKFDEALEFSKNKKAKRLVYISKLESSGVSGWIVDTHTENKERMTFC</sequence>
<dbReference type="Pfam" id="PF13393">
    <property type="entry name" value="tRNA-synt_His"/>
    <property type="match status" value="1"/>
</dbReference>
<dbReference type="KEGG" id="tnr:Thena_0698"/>
<dbReference type="SUPFAM" id="SSF55681">
    <property type="entry name" value="Class II aaRS and biotin synthetases"/>
    <property type="match status" value="1"/>
</dbReference>
<dbReference type="PIRSF" id="PIRSF001549">
    <property type="entry name" value="His-tRNA_synth"/>
    <property type="match status" value="1"/>
</dbReference>
<name>M1E6W0_9BACT</name>
<accession>M1E6W0</accession>
<dbReference type="GO" id="GO:0005737">
    <property type="term" value="C:cytoplasm"/>
    <property type="evidence" value="ECO:0007669"/>
    <property type="project" value="InterPro"/>
</dbReference>
<dbReference type="GO" id="GO:0006427">
    <property type="term" value="P:histidyl-tRNA aminoacylation"/>
    <property type="evidence" value="ECO:0007669"/>
    <property type="project" value="TreeGrafter"/>
</dbReference>
<dbReference type="InterPro" id="IPR004516">
    <property type="entry name" value="HisRS/HisZ"/>
</dbReference>
<dbReference type="HOGENOM" id="CLU_025113_0_2_9"/>
<evidence type="ECO:0000313" key="4">
    <source>
        <dbReference type="Proteomes" id="UP000011765"/>
    </source>
</evidence>
<dbReference type="Proteomes" id="UP000011765">
    <property type="component" value="Chromosome"/>
</dbReference>
<feature type="domain" description="Class II Histidinyl-tRNA synthetase (HisRS)-like catalytic core" evidence="2">
    <location>
        <begin position="11"/>
        <end position="310"/>
    </location>
</feature>
<feature type="binding site" evidence="1">
    <location>
        <position position="109"/>
    </location>
    <ligand>
        <name>L-histidine</name>
        <dbReference type="ChEBI" id="CHEBI:57595"/>
    </ligand>
</feature>
<dbReference type="OrthoDB" id="9800814at2"/>
<evidence type="ECO:0000256" key="1">
    <source>
        <dbReference type="PIRSR" id="PIRSR001549-1"/>
    </source>
</evidence>
<dbReference type="InterPro" id="IPR045864">
    <property type="entry name" value="aa-tRNA-synth_II/BPL/LPL"/>
</dbReference>
<feature type="binding site" evidence="1">
    <location>
        <position position="119"/>
    </location>
    <ligand>
        <name>L-histidine</name>
        <dbReference type="ChEBI" id="CHEBI:57595"/>
    </ligand>
</feature>
<feature type="binding site" evidence="1">
    <location>
        <begin position="264"/>
        <end position="265"/>
    </location>
    <ligand>
        <name>L-histidine</name>
        <dbReference type="ChEBI" id="CHEBI:57595"/>
    </ligand>
</feature>
<dbReference type="EC" id="6.1.1.21" evidence="3"/>
<dbReference type="STRING" id="747365.Thena_0698"/>
<organism evidence="3 4">
    <name type="scientific">Thermodesulfobium narugense DSM 14796</name>
    <dbReference type="NCBI Taxonomy" id="747365"/>
    <lineage>
        <taxon>Bacteria</taxon>
        <taxon>Pseudomonadati</taxon>
        <taxon>Thermodesulfobiota</taxon>
        <taxon>Thermodesulfobiia</taxon>
        <taxon>Thermodesulfobiales</taxon>
        <taxon>Thermodesulfobiaceae</taxon>
        <taxon>Thermodesulfobium</taxon>
    </lineage>
</organism>
<gene>
    <name evidence="3" type="ORF">Thena_0698</name>
</gene>
<dbReference type="GO" id="GO:0004821">
    <property type="term" value="F:histidine-tRNA ligase activity"/>
    <property type="evidence" value="ECO:0007669"/>
    <property type="project" value="UniProtKB-EC"/>
</dbReference>
<feature type="binding site" evidence="1">
    <location>
        <begin position="79"/>
        <end position="81"/>
    </location>
    <ligand>
        <name>L-histidine</name>
        <dbReference type="ChEBI" id="CHEBI:57595"/>
    </ligand>
</feature>
<protein>
    <submittedName>
        <fullName evidence="3">Histidine--tRNA ligase</fullName>
        <ecNumber evidence="3">6.1.1.21</ecNumber>
    </submittedName>
</protein>
<dbReference type="PANTHER" id="PTHR43707:SF1">
    <property type="entry name" value="HISTIDINE--TRNA LIGASE, MITOCHONDRIAL-RELATED"/>
    <property type="match status" value="1"/>
</dbReference>
<dbReference type="AlphaFoldDB" id="M1E6W0"/>
<reference evidence="3 4" key="1">
    <citation type="submission" date="2011-04" db="EMBL/GenBank/DDBJ databases">
        <title>The complete genome of Thermodesulfobium narugense DSM 14796.</title>
        <authorList>
            <consortium name="US DOE Joint Genome Institute (JGI-PGF)"/>
            <person name="Lucas S."/>
            <person name="Han J."/>
            <person name="Lapidus A."/>
            <person name="Bruce D."/>
            <person name="Goodwin L."/>
            <person name="Pitluck S."/>
            <person name="Peters L."/>
            <person name="Kyrpides N."/>
            <person name="Mavromatis K."/>
            <person name="Pagani I."/>
            <person name="Ivanova N."/>
            <person name="Ovchinnikova G."/>
            <person name="Zhang X."/>
            <person name="Saunders L."/>
            <person name="Detter J.C."/>
            <person name="Tapia R."/>
            <person name="Han C."/>
            <person name="Land M."/>
            <person name="Hauser L."/>
            <person name="Markowitz V."/>
            <person name="Cheng J.-F."/>
            <person name="Hugenholtz P."/>
            <person name="Woyke T."/>
            <person name="Wu D."/>
            <person name="Spring S."/>
            <person name="Schroeder M."/>
            <person name="Brambilla E."/>
            <person name="Klenk H.-P."/>
            <person name="Eisen J.A."/>
        </authorList>
    </citation>
    <scope>NUCLEOTIDE SEQUENCE [LARGE SCALE GENOMIC DNA]</scope>
    <source>
        <strain evidence="3 4">DSM 14796</strain>
    </source>
</reference>